<evidence type="ECO:0000256" key="5">
    <source>
        <dbReference type="ARBA" id="ARBA00022692"/>
    </source>
</evidence>
<dbReference type="GO" id="GO:0005886">
    <property type="term" value="C:plasma membrane"/>
    <property type="evidence" value="ECO:0007669"/>
    <property type="project" value="UniProtKB-SubCell"/>
</dbReference>
<dbReference type="KEGG" id="mey:TM49_11170"/>
<evidence type="ECO:0000313" key="12">
    <source>
        <dbReference type="Proteomes" id="UP000032611"/>
    </source>
</evidence>
<dbReference type="InterPro" id="IPR055348">
    <property type="entry name" value="DctQ"/>
</dbReference>
<evidence type="ECO:0000256" key="8">
    <source>
        <dbReference type="ARBA" id="ARBA00038436"/>
    </source>
</evidence>
<dbReference type="GO" id="GO:0022857">
    <property type="term" value="F:transmembrane transporter activity"/>
    <property type="evidence" value="ECO:0007669"/>
    <property type="project" value="UniProtKB-UniRule"/>
</dbReference>
<dbReference type="PANTHER" id="PTHR35011:SF4">
    <property type="entry name" value="SLL1102 PROTEIN"/>
    <property type="match status" value="1"/>
</dbReference>
<dbReference type="EMBL" id="CP010803">
    <property type="protein sequence ID" value="AJY46111.1"/>
    <property type="molecule type" value="Genomic_DNA"/>
</dbReference>
<keyword evidence="11" id="KW-0762">Sugar transport</keyword>
<proteinExistence type="inferred from homology"/>
<evidence type="ECO:0000256" key="6">
    <source>
        <dbReference type="ARBA" id="ARBA00022989"/>
    </source>
</evidence>
<evidence type="ECO:0000259" key="10">
    <source>
        <dbReference type="Pfam" id="PF04290"/>
    </source>
</evidence>
<evidence type="ECO:0000256" key="9">
    <source>
        <dbReference type="RuleBase" id="RU369079"/>
    </source>
</evidence>
<dbReference type="InterPro" id="IPR007387">
    <property type="entry name" value="TRAP_DctQ"/>
</dbReference>
<evidence type="ECO:0000256" key="3">
    <source>
        <dbReference type="ARBA" id="ARBA00022475"/>
    </source>
</evidence>
<evidence type="ECO:0000313" key="11">
    <source>
        <dbReference type="EMBL" id="AJY46111.1"/>
    </source>
</evidence>
<feature type="transmembrane region" description="Helical" evidence="9">
    <location>
        <begin position="21"/>
        <end position="43"/>
    </location>
</feature>
<keyword evidence="4 9" id="KW-0997">Cell inner membrane</keyword>
<comment type="function">
    <text evidence="9">Part of the tripartite ATP-independent periplasmic (TRAP) transport system.</text>
</comment>
<evidence type="ECO:0000256" key="4">
    <source>
        <dbReference type="ARBA" id="ARBA00022519"/>
    </source>
</evidence>
<protein>
    <recommendedName>
        <fullName evidence="9">TRAP transporter small permease protein</fullName>
    </recommendedName>
</protein>
<dbReference type="OrthoDB" id="9794346at2"/>
<sequence length="192" mass="21690">MKPLIIISRTIDRLNEFIGHSVSWLLLVAVLVSAGNAISRKLFALSSNAMLELQWYLYGAVFMLAAAYALLKNEHIRIDILSSSWSKRTRDWIDLVLHTIFLVPFAGMMVYLCWPWFWRSFFSGEHSTNAGGLILWPAKSFILIGFILLLLQAFSEIIKRAGVISGHIAEDDALYQDSGNAAHMMTEENPND</sequence>
<comment type="subunit">
    <text evidence="9">The complex comprises the extracytoplasmic solute receptor protein and the two transmembrane proteins.</text>
</comment>
<keyword evidence="6 9" id="KW-1133">Transmembrane helix</keyword>
<evidence type="ECO:0000256" key="1">
    <source>
        <dbReference type="ARBA" id="ARBA00004429"/>
    </source>
</evidence>
<dbReference type="Pfam" id="PF04290">
    <property type="entry name" value="DctQ"/>
    <property type="match status" value="1"/>
</dbReference>
<keyword evidence="2 9" id="KW-0813">Transport</keyword>
<dbReference type="HOGENOM" id="CLU_086356_2_2_5"/>
<keyword evidence="7 9" id="KW-0472">Membrane</keyword>
<reference evidence="11 12" key="1">
    <citation type="journal article" date="2015" name="Genome Announc.">
        <title>Complete genome sequence of Martelella endophytica YC6887, which has antifungal activity associated with a halophyte.</title>
        <authorList>
            <person name="Khan A."/>
            <person name="Khan H."/>
            <person name="Chung E.J."/>
            <person name="Hossain M.T."/>
            <person name="Chung Y.R."/>
        </authorList>
    </citation>
    <scope>NUCLEOTIDE SEQUENCE [LARGE SCALE GENOMIC DNA]</scope>
    <source>
        <strain evidence="11">YC6887</strain>
    </source>
</reference>
<organism evidence="11 12">
    <name type="scientific">Martelella endophytica</name>
    <dbReference type="NCBI Taxonomy" id="1486262"/>
    <lineage>
        <taxon>Bacteria</taxon>
        <taxon>Pseudomonadati</taxon>
        <taxon>Pseudomonadota</taxon>
        <taxon>Alphaproteobacteria</taxon>
        <taxon>Hyphomicrobiales</taxon>
        <taxon>Aurantimonadaceae</taxon>
        <taxon>Martelella</taxon>
    </lineage>
</organism>
<evidence type="ECO:0000256" key="2">
    <source>
        <dbReference type="ARBA" id="ARBA00022448"/>
    </source>
</evidence>
<comment type="subcellular location">
    <subcellularLocation>
        <location evidence="1 9">Cell inner membrane</location>
        <topology evidence="1 9">Multi-pass membrane protein</topology>
    </subcellularLocation>
</comment>
<keyword evidence="5 9" id="KW-0812">Transmembrane</keyword>
<comment type="similarity">
    <text evidence="8 9">Belongs to the TRAP transporter small permease family.</text>
</comment>
<evidence type="ECO:0000256" key="7">
    <source>
        <dbReference type="ARBA" id="ARBA00023136"/>
    </source>
</evidence>
<dbReference type="PANTHER" id="PTHR35011">
    <property type="entry name" value="2,3-DIKETO-L-GULONATE TRAP TRANSPORTER SMALL PERMEASE PROTEIN YIAM"/>
    <property type="match status" value="1"/>
</dbReference>
<dbReference type="Proteomes" id="UP000032611">
    <property type="component" value="Chromosome"/>
</dbReference>
<name>A0A0D5LPQ5_MAREN</name>
<gene>
    <name evidence="11" type="ORF">TM49_11170</name>
</gene>
<dbReference type="STRING" id="1486262.TM49_11170"/>
<dbReference type="RefSeq" id="WP_045681312.1">
    <property type="nucleotide sequence ID" value="NZ_CP010803.1"/>
</dbReference>
<feature type="domain" description="Tripartite ATP-independent periplasmic transporters DctQ component" evidence="10">
    <location>
        <begin position="30"/>
        <end position="160"/>
    </location>
</feature>
<accession>A0A0D5LPQ5</accession>
<feature type="transmembrane region" description="Helical" evidence="9">
    <location>
        <begin position="92"/>
        <end position="118"/>
    </location>
</feature>
<dbReference type="AlphaFoldDB" id="A0A0D5LPQ5"/>
<feature type="transmembrane region" description="Helical" evidence="9">
    <location>
        <begin position="130"/>
        <end position="151"/>
    </location>
</feature>
<feature type="transmembrane region" description="Helical" evidence="9">
    <location>
        <begin position="55"/>
        <end position="71"/>
    </location>
</feature>
<keyword evidence="12" id="KW-1185">Reference proteome</keyword>
<keyword evidence="3" id="KW-1003">Cell membrane</keyword>
<dbReference type="PATRIC" id="fig|1486262.3.peg.2314"/>